<dbReference type="AlphaFoldDB" id="A0AAV2R422"/>
<accession>A0AAV2R422</accession>
<feature type="transmembrane region" description="Helical" evidence="1">
    <location>
        <begin position="36"/>
        <end position="58"/>
    </location>
</feature>
<dbReference type="EMBL" id="CAXKWB010013848">
    <property type="protein sequence ID" value="CAL4108764.1"/>
    <property type="molecule type" value="Genomic_DNA"/>
</dbReference>
<feature type="non-terminal residue" evidence="2">
    <location>
        <position position="219"/>
    </location>
</feature>
<protein>
    <submittedName>
        <fullName evidence="2">Uncharacterized protein</fullName>
    </submittedName>
</protein>
<reference evidence="2 3" key="1">
    <citation type="submission" date="2024-05" db="EMBL/GenBank/DDBJ databases">
        <authorList>
            <person name="Wallberg A."/>
        </authorList>
    </citation>
    <scope>NUCLEOTIDE SEQUENCE [LARGE SCALE GENOMIC DNA]</scope>
</reference>
<organism evidence="2 3">
    <name type="scientific">Meganyctiphanes norvegica</name>
    <name type="common">Northern krill</name>
    <name type="synonym">Thysanopoda norvegica</name>
    <dbReference type="NCBI Taxonomy" id="48144"/>
    <lineage>
        <taxon>Eukaryota</taxon>
        <taxon>Metazoa</taxon>
        <taxon>Ecdysozoa</taxon>
        <taxon>Arthropoda</taxon>
        <taxon>Crustacea</taxon>
        <taxon>Multicrustacea</taxon>
        <taxon>Malacostraca</taxon>
        <taxon>Eumalacostraca</taxon>
        <taxon>Eucarida</taxon>
        <taxon>Euphausiacea</taxon>
        <taxon>Euphausiidae</taxon>
        <taxon>Meganyctiphanes</taxon>
    </lineage>
</organism>
<evidence type="ECO:0000256" key="1">
    <source>
        <dbReference type="SAM" id="Phobius"/>
    </source>
</evidence>
<keyword evidence="3" id="KW-1185">Reference proteome</keyword>
<feature type="transmembrane region" description="Helical" evidence="1">
    <location>
        <begin position="70"/>
        <end position="94"/>
    </location>
</feature>
<evidence type="ECO:0000313" key="3">
    <source>
        <dbReference type="Proteomes" id="UP001497623"/>
    </source>
</evidence>
<comment type="caution">
    <text evidence="2">The sequence shown here is derived from an EMBL/GenBank/DDBJ whole genome shotgun (WGS) entry which is preliminary data.</text>
</comment>
<proteinExistence type="predicted"/>
<keyword evidence="1" id="KW-0812">Transmembrane</keyword>
<name>A0AAV2R422_MEGNR</name>
<sequence>VNSWLPVLTVITSCLSLSKNFTEYSISRNRSSASSLIMFSTAFIAAGGRVLVCCLTTVRLSSPVSGHSDPATWGIVLPVASAIGVQLILGLALFSLSCGRNLTTHNCLWTKSNVDSSEFSDVDMQTISTADSFGFTLAAIRIRSSPIQSNYQKLLNIIYKLGGELQSILFSVTTVAHSLPGLYSSAVYATWALWFKMKYGPLISKYPALADNIHTTGLT</sequence>
<evidence type="ECO:0000313" key="2">
    <source>
        <dbReference type="EMBL" id="CAL4108764.1"/>
    </source>
</evidence>
<keyword evidence="1" id="KW-0472">Membrane</keyword>
<keyword evidence="1" id="KW-1133">Transmembrane helix</keyword>
<feature type="non-terminal residue" evidence="2">
    <location>
        <position position="1"/>
    </location>
</feature>
<dbReference type="Proteomes" id="UP001497623">
    <property type="component" value="Unassembled WGS sequence"/>
</dbReference>
<gene>
    <name evidence="2" type="ORF">MNOR_LOCUS18973</name>
</gene>